<protein>
    <submittedName>
        <fullName evidence="1">Uncharacterized protein</fullName>
    </submittedName>
</protein>
<evidence type="ECO:0000313" key="1">
    <source>
        <dbReference type="EMBL" id="QQO38675.1"/>
    </source>
</evidence>
<dbReference type="EMBL" id="MW392802">
    <property type="protein sequence ID" value="QQO38675.1"/>
    <property type="molecule type" value="Genomic_DNA"/>
</dbReference>
<organism evidence="1 2">
    <name type="scientific">Bacillus phage BCPST</name>
    <dbReference type="NCBI Taxonomy" id="2801506"/>
    <lineage>
        <taxon>Viruses</taxon>
        <taxon>Duplodnaviria</taxon>
        <taxon>Heunggongvirae</taxon>
        <taxon>Uroviricota</taxon>
        <taxon>Caudoviricetes</taxon>
        <taxon>Sejongvirinae</taxon>
        <taxon>Yihwangvirus</taxon>
        <taxon>Yihwangvirus BCPST</taxon>
    </lineage>
</organism>
<keyword evidence="2" id="KW-1185">Reference proteome</keyword>
<sequence length="62" mass="7355">MSRANEVMDFINRLNALRVKVGFNPLPVSRLLKMKNMELKEEFDKMLDFKESSCYHIMRGEC</sequence>
<reference evidence="1" key="1">
    <citation type="submission" date="2020-12" db="EMBL/GenBank/DDBJ databases">
        <authorList>
            <person name="Youbin C."/>
            <person name="Kawngpyo K."/>
        </authorList>
    </citation>
    <scope>NUCLEOTIDE SEQUENCE</scope>
</reference>
<proteinExistence type="predicted"/>
<dbReference type="Proteomes" id="UP000828328">
    <property type="component" value="Segment"/>
</dbReference>
<gene>
    <name evidence="1" type="ORF">BCPST_057</name>
</gene>
<accession>A0AAE7P9R6</accession>
<name>A0AAE7P9R6_9CAUD</name>
<evidence type="ECO:0000313" key="2">
    <source>
        <dbReference type="Proteomes" id="UP000828328"/>
    </source>
</evidence>